<keyword evidence="5" id="KW-1185">Reference proteome</keyword>
<dbReference type="EMBL" id="FQVQ01000015">
    <property type="protein sequence ID" value="SHF67773.1"/>
    <property type="molecule type" value="Genomic_DNA"/>
</dbReference>
<dbReference type="Gene3D" id="2.170.130.10">
    <property type="entry name" value="TonB-dependent receptor, plug domain"/>
    <property type="match status" value="1"/>
</dbReference>
<dbReference type="PANTHER" id="PTHR34978">
    <property type="entry name" value="POSSIBLE SENSOR-TRANSDUCER PROTEIN BLAR"/>
    <property type="match status" value="1"/>
</dbReference>
<proteinExistence type="predicted"/>
<feature type="transmembrane region" description="Helical" evidence="2">
    <location>
        <begin position="98"/>
        <end position="120"/>
    </location>
</feature>
<reference evidence="4 5" key="1">
    <citation type="submission" date="2016-11" db="EMBL/GenBank/DDBJ databases">
        <authorList>
            <person name="Jaros S."/>
            <person name="Januszkiewicz K."/>
            <person name="Wedrychowicz H."/>
        </authorList>
    </citation>
    <scope>NUCLEOTIDE SEQUENCE [LARGE SCALE GENOMIC DNA]</scope>
    <source>
        <strain evidence="4 5">DSM 25660</strain>
    </source>
</reference>
<evidence type="ECO:0000256" key="2">
    <source>
        <dbReference type="SAM" id="Phobius"/>
    </source>
</evidence>
<dbReference type="InterPro" id="IPR052173">
    <property type="entry name" value="Beta-lactam_resp_regulator"/>
</dbReference>
<dbReference type="RefSeq" id="WP_073364717.1">
    <property type="nucleotide sequence ID" value="NZ_FQVQ01000015.1"/>
</dbReference>
<feature type="transmembrane region" description="Helical" evidence="2">
    <location>
        <begin position="267"/>
        <end position="286"/>
    </location>
</feature>
<accession>A0A1M5DLB9</accession>
<dbReference type="PANTHER" id="PTHR34978:SF3">
    <property type="entry name" value="SLR0241 PROTEIN"/>
    <property type="match status" value="1"/>
</dbReference>
<protein>
    <submittedName>
        <fullName evidence="4">TonB-dependent Receptor Plug Domain</fullName>
    </submittedName>
</protein>
<keyword evidence="2" id="KW-0472">Membrane</keyword>
<dbReference type="OrthoDB" id="1522859at2"/>
<dbReference type="InterPro" id="IPR037066">
    <property type="entry name" value="Plug_dom_sf"/>
</dbReference>
<dbReference type="Proteomes" id="UP000184147">
    <property type="component" value="Unassembled WGS sequence"/>
</dbReference>
<evidence type="ECO:0000313" key="5">
    <source>
        <dbReference type="Proteomes" id="UP000184147"/>
    </source>
</evidence>
<gene>
    <name evidence="4" type="ORF">SAMN05444377_11576</name>
</gene>
<evidence type="ECO:0000313" key="4">
    <source>
        <dbReference type="EMBL" id="SHF67773.1"/>
    </source>
</evidence>
<keyword evidence="1" id="KW-0175">Coiled coil</keyword>
<keyword evidence="2" id="KW-1133">Transmembrane helix</keyword>
<feature type="coiled-coil region" evidence="1">
    <location>
        <begin position="509"/>
        <end position="575"/>
    </location>
</feature>
<feature type="transmembrane region" description="Helical" evidence="2">
    <location>
        <begin position="6"/>
        <end position="25"/>
    </location>
</feature>
<dbReference type="Pfam" id="PF05569">
    <property type="entry name" value="Peptidase_M56"/>
    <property type="match status" value="1"/>
</dbReference>
<dbReference type="InterPro" id="IPR008756">
    <property type="entry name" value="Peptidase_M56"/>
</dbReference>
<name>A0A1M5DLB9_9FLAO</name>
<evidence type="ECO:0000256" key="1">
    <source>
        <dbReference type="SAM" id="Coils"/>
    </source>
</evidence>
<feature type="domain" description="Peptidase M56" evidence="3">
    <location>
        <begin position="147"/>
        <end position="257"/>
    </location>
</feature>
<dbReference type="AlphaFoldDB" id="A0A1M5DLB9"/>
<sequence length="575" mass="66393">MEALFIYGLKSAGLLTCFYVVYYFSLRKETFFSSNRWFLLSGLFVSAFFPLFTWTKTIYVERPQWSMEDWMAMAKSQESLTPPTEPSWDWTTLVMGSYLIIALIILGRVLVQLISILLFLKKHPVTSEASLRMVHVQQEVTPFSFFNYVVINNQLYSEEERKSIVLHEKIHCNQYHSIDILLSHLYCGLFWFHPLAWRYKKAIAQNLEFLADQKAMEQLESPAVYQKTLVKVATSQQALSLTNPFNQSLIKKRILMLQQKQSQRRNLWKYGIMLPALVAFMLIFQVKTVAQERKVTYSTSQFEEAYQVRWDKNTSEAEIKEDIERIKSKGVTLKYSKLKRNAAGEITQIRVQYRTHDAEGETTVKSETGIKPLIFIKSDKYIGFAAPKSETLIASKVDTNHQQGKEIRIEERIIRNEEGTEIIINDTDNASQPKNGERIIIRKIDASDKPLVFINGKKMDVDFDLNSLDPNTIASMSVYKNTPEALEMGKNGVIKIVTKKVITSDMANEEEIDAAVNRAKEEIKKVLSEEKSTQADWEKARQDLAKVQEEMLKMKAELEKAKAEYEKAKSKLKKD</sequence>
<feature type="transmembrane region" description="Helical" evidence="2">
    <location>
        <begin position="37"/>
        <end position="55"/>
    </location>
</feature>
<keyword evidence="2" id="KW-0812">Transmembrane</keyword>
<organism evidence="4 5">
    <name type="scientific">Flavobacterium fontis</name>
    <dbReference type="NCBI Taxonomy" id="1124188"/>
    <lineage>
        <taxon>Bacteria</taxon>
        <taxon>Pseudomonadati</taxon>
        <taxon>Bacteroidota</taxon>
        <taxon>Flavobacteriia</taxon>
        <taxon>Flavobacteriales</taxon>
        <taxon>Flavobacteriaceae</taxon>
        <taxon>Flavobacterium</taxon>
    </lineage>
</organism>
<dbReference type="STRING" id="1124188.SAMN05444377_11576"/>
<dbReference type="SUPFAM" id="SSF56935">
    <property type="entry name" value="Porins"/>
    <property type="match status" value="1"/>
</dbReference>
<evidence type="ECO:0000259" key="3">
    <source>
        <dbReference type="Pfam" id="PF05569"/>
    </source>
</evidence>
<keyword evidence="4" id="KW-0675">Receptor</keyword>
<dbReference type="CDD" id="cd07341">
    <property type="entry name" value="M56_BlaR1_MecR1_like"/>
    <property type="match status" value="1"/>
</dbReference>